<feature type="region of interest" description="Disordered" evidence="1">
    <location>
        <begin position="284"/>
        <end position="303"/>
    </location>
</feature>
<feature type="compositionally biased region" description="Polar residues" evidence="1">
    <location>
        <begin position="284"/>
        <end position="293"/>
    </location>
</feature>
<keyword evidence="3" id="KW-1185">Reference proteome</keyword>
<evidence type="ECO:0000313" key="2">
    <source>
        <dbReference type="EMBL" id="MDH6217760.1"/>
    </source>
</evidence>
<proteinExistence type="predicted"/>
<sequence length="303" mass="33049">MDWYTPPGETLLMRANAAFATGVAPRVAGLRSFRDGERHDIEADLGWPPGPGFTPRDKVDRAGVRAIDIVLLGIPRLLNMVANVAAPSGSPFGEPSGPGEPQESENEVDDFPVMWADPGTTARTLPWQLDLARRPKKYRTEFVLTDQRLLVLGVDAAAVAPAPAEELWQLPRDSVAAIERMRFSQNGSDVRIRFTDGSWTRWKVGEAGKLVGRFRGERRPVTEDALTPQQRERIAALVAAPPLHVARSVGKALPVTEPPLLESLPDGTVAVELRVPLSNGTEQTVNRYLSPSGTDVMPKDDSQ</sequence>
<dbReference type="Proteomes" id="UP001160499">
    <property type="component" value="Unassembled WGS sequence"/>
</dbReference>
<comment type="caution">
    <text evidence="2">The sequence shown here is derived from an EMBL/GenBank/DDBJ whole genome shotgun (WGS) entry which is preliminary data.</text>
</comment>
<gene>
    <name evidence="2" type="ORF">M2283_005088</name>
</gene>
<evidence type="ECO:0000256" key="1">
    <source>
        <dbReference type="SAM" id="MobiDB-lite"/>
    </source>
</evidence>
<evidence type="ECO:0000313" key="3">
    <source>
        <dbReference type="Proteomes" id="UP001160499"/>
    </source>
</evidence>
<organism evidence="2 3">
    <name type="scientific">Streptomyces pseudovenezuelae</name>
    <dbReference type="NCBI Taxonomy" id="67350"/>
    <lineage>
        <taxon>Bacteria</taxon>
        <taxon>Bacillati</taxon>
        <taxon>Actinomycetota</taxon>
        <taxon>Actinomycetes</taxon>
        <taxon>Kitasatosporales</taxon>
        <taxon>Streptomycetaceae</taxon>
        <taxon>Streptomyces</taxon>
        <taxon>Streptomyces aurantiacus group</taxon>
    </lineage>
</organism>
<reference evidence="2 3" key="1">
    <citation type="submission" date="2023-04" db="EMBL/GenBank/DDBJ databases">
        <title>Forest soil microbial communities from Buena Vista Peninsula, Colon Province, Panama.</title>
        <authorList>
            <person name="Bouskill N."/>
        </authorList>
    </citation>
    <scope>NUCLEOTIDE SEQUENCE [LARGE SCALE GENOMIC DNA]</scope>
    <source>
        <strain evidence="2 3">GGS1</strain>
    </source>
</reference>
<name>A0ABT6LN82_9ACTN</name>
<dbReference type="RefSeq" id="WP_280878635.1">
    <property type="nucleotide sequence ID" value="NZ_JARXVH010000007.1"/>
</dbReference>
<dbReference type="EMBL" id="JARXVH010000007">
    <property type="protein sequence ID" value="MDH6217760.1"/>
    <property type="molecule type" value="Genomic_DNA"/>
</dbReference>
<accession>A0ABT6LN82</accession>
<protein>
    <submittedName>
        <fullName evidence="2">Uncharacterized protein</fullName>
    </submittedName>
</protein>